<sequence>MVSFSAFSSLLLLGLLLLASAAPNAKQRRQKSVIQLIGDGFGPASETFARSFVQARDGSPWDTQLALDSHLIGSIRTRSTDSLVTDSAASATAYSCGVKSVNAYIGVDNDKRPCGTILEGAKAKGYNTALVTTSRVTHATPASYSAHIDDRDEENEIASQQLGGYSLGRQVDLLWGGGRRHFLPNSSSTSSRKDSRDLISEAKRNGWTVVLNRTEFESFHNGSTVSFPSLGLFTSSHMAYEIDRNHTAEPSLTEMAITALNALKKDGKPFFIMIEGARIDHAAHNNDPIGHVHDIIEYNNMFEAVKRWVDENDHNDDEEEPQYLMVSTADHECGGLALAYQRPEDEEGAYLWYPDVLLKGKRSTEFLAAEYLKFAANKTGDELKTRMADYVIRDNLGISDASDEEVQRALDLSKQNDTGLALTIWLASIVNWRAHLSWSTTGHSGVDVNLYLHTKRSRPALVKKMRGNHENSWIGTFTADYLGLDLASITQRLNNGSKIPAGAGSANKTTYLDHYHGGVKRVVPAISVAKRSNEIGYSHAENDAIWARRASTAHEASHLSLHRRSTNEL</sequence>
<dbReference type="Proteomes" id="UP000245768">
    <property type="component" value="Unassembled WGS sequence"/>
</dbReference>
<evidence type="ECO:0000256" key="6">
    <source>
        <dbReference type="ARBA" id="ARBA00022833"/>
    </source>
</evidence>
<evidence type="ECO:0000256" key="8">
    <source>
        <dbReference type="PIRSR" id="PIRSR601952-1"/>
    </source>
</evidence>
<dbReference type="SUPFAM" id="SSF53649">
    <property type="entry name" value="Alkaline phosphatase-like"/>
    <property type="match status" value="1"/>
</dbReference>
<feature type="binding site" evidence="9">
    <location>
        <position position="275"/>
    </location>
    <ligand>
        <name>Mg(2+)</name>
        <dbReference type="ChEBI" id="CHEBI:18420"/>
    </ligand>
</feature>
<feature type="binding site" evidence="9">
    <location>
        <position position="39"/>
    </location>
    <ligand>
        <name>Zn(2+)</name>
        <dbReference type="ChEBI" id="CHEBI:29105"/>
        <label>2</label>
    </ligand>
</feature>
<keyword evidence="14" id="KW-1185">Reference proteome</keyword>
<dbReference type="AlphaFoldDB" id="A0A316YMU8"/>
<feature type="binding site" evidence="9">
    <location>
        <position position="331"/>
    </location>
    <ligand>
        <name>Zn(2+)</name>
        <dbReference type="ChEBI" id="CHEBI:29105"/>
        <label>2</label>
    </ligand>
</feature>
<feature type="active site" description="Phosphoserine intermediate" evidence="8">
    <location>
        <position position="87"/>
    </location>
</feature>
<dbReference type="InterPro" id="IPR001952">
    <property type="entry name" value="Alkaline_phosphatase"/>
</dbReference>
<comment type="catalytic activity">
    <reaction evidence="11">
        <text>a phosphate monoester + H2O = an alcohol + phosphate</text>
        <dbReference type="Rhea" id="RHEA:15017"/>
        <dbReference type="ChEBI" id="CHEBI:15377"/>
        <dbReference type="ChEBI" id="CHEBI:30879"/>
        <dbReference type="ChEBI" id="CHEBI:43474"/>
        <dbReference type="ChEBI" id="CHEBI:67140"/>
        <dbReference type="EC" id="3.1.3.1"/>
    </reaction>
</comment>
<evidence type="ECO:0000256" key="2">
    <source>
        <dbReference type="ARBA" id="ARBA00012647"/>
    </source>
</evidence>
<keyword evidence="3" id="KW-0597">Phosphoprotein</keyword>
<dbReference type="PROSITE" id="PS00123">
    <property type="entry name" value="ALKALINE_PHOSPHATASE"/>
    <property type="match status" value="1"/>
</dbReference>
<feature type="binding site" evidence="9">
    <location>
        <position position="280"/>
    </location>
    <ligand>
        <name>Zn(2+)</name>
        <dbReference type="ChEBI" id="CHEBI:29105"/>
        <label>2</label>
    </ligand>
</feature>
<evidence type="ECO:0000256" key="12">
    <source>
        <dbReference type="SAM" id="SignalP"/>
    </source>
</evidence>
<dbReference type="PANTHER" id="PTHR11596">
    <property type="entry name" value="ALKALINE PHOSPHATASE"/>
    <property type="match status" value="1"/>
</dbReference>
<dbReference type="GeneID" id="37041517"/>
<dbReference type="EMBL" id="KZ819636">
    <property type="protein sequence ID" value="PWN89988.1"/>
    <property type="molecule type" value="Genomic_DNA"/>
</dbReference>
<feature type="signal peptide" evidence="12">
    <location>
        <begin position="1"/>
        <end position="21"/>
    </location>
</feature>
<accession>A0A316YMU8</accession>
<comment type="similarity">
    <text evidence="1 10">Belongs to the alkaline phosphatase family.</text>
</comment>
<gene>
    <name evidence="13" type="ORF">FA10DRAFT_251245</name>
</gene>
<keyword evidence="5 11" id="KW-0378">Hydrolase</keyword>
<feature type="binding site" evidence="9">
    <location>
        <position position="140"/>
    </location>
    <ligand>
        <name>Mg(2+)</name>
        <dbReference type="ChEBI" id="CHEBI:18420"/>
    </ligand>
</feature>
<dbReference type="GO" id="GO:0000329">
    <property type="term" value="C:fungal-type vacuole membrane"/>
    <property type="evidence" value="ECO:0007669"/>
    <property type="project" value="TreeGrafter"/>
</dbReference>
<evidence type="ECO:0000256" key="9">
    <source>
        <dbReference type="PIRSR" id="PIRSR601952-2"/>
    </source>
</evidence>
<reference evidence="13 14" key="1">
    <citation type="journal article" date="2018" name="Mol. Biol. Evol.">
        <title>Broad Genomic Sampling Reveals a Smut Pathogenic Ancestry of the Fungal Clade Ustilaginomycotina.</title>
        <authorList>
            <person name="Kijpornyongpan T."/>
            <person name="Mondo S.J."/>
            <person name="Barry K."/>
            <person name="Sandor L."/>
            <person name="Lee J."/>
            <person name="Lipzen A."/>
            <person name="Pangilinan J."/>
            <person name="LaButti K."/>
            <person name="Hainaut M."/>
            <person name="Henrissat B."/>
            <person name="Grigoriev I.V."/>
            <person name="Spatafora J.W."/>
            <person name="Aime M.C."/>
        </authorList>
    </citation>
    <scope>NUCLEOTIDE SEQUENCE [LARGE SCALE GENOMIC DNA]</scope>
    <source>
        <strain evidence="13 14">MCA 4198</strain>
    </source>
</reference>
<keyword evidence="6 9" id="KW-0862">Zinc</keyword>
<feature type="chain" id="PRO_5016417871" description="Alkaline phosphatase" evidence="12">
    <location>
        <begin position="22"/>
        <end position="569"/>
    </location>
</feature>
<keyword evidence="7 9" id="KW-0460">Magnesium</keyword>
<dbReference type="Pfam" id="PF00245">
    <property type="entry name" value="Alk_phosphatase"/>
    <property type="match status" value="1"/>
</dbReference>
<evidence type="ECO:0000256" key="11">
    <source>
        <dbReference type="RuleBase" id="RU003947"/>
    </source>
</evidence>
<dbReference type="InterPro" id="IPR017850">
    <property type="entry name" value="Alkaline_phosphatase_core_sf"/>
</dbReference>
<protein>
    <recommendedName>
        <fullName evidence="2 11">Alkaline phosphatase</fullName>
        <ecNumber evidence="2 11">3.1.3.1</ecNumber>
    </recommendedName>
</protein>
<name>A0A316YMU8_9BASI</name>
<dbReference type="PANTHER" id="PTHR11596:SF5">
    <property type="entry name" value="ALKALINE PHOSPHATASE"/>
    <property type="match status" value="1"/>
</dbReference>
<evidence type="ECO:0000256" key="3">
    <source>
        <dbReference type="ARBA" id="ARBA00022553"/>
    </source>
</evidence>
<dbReference type="InterPro" id="IPR018299">
    <property type="entry name" value="Alkaline_phosphatase_AS"/>
</dbReference>
<evidence type="ECO:0000256" key="7">
    <source>
        <dbReference type="ARBA" id="ARBA00022842"/>
    </source>
</evidence>
<dbReference type="Gene3D" id="1.10.60.40">
    <property type="match status" value="1"/>
</dbReference>
<feature type="binding site" evidence="9">
    <location>
        <position position="284"/>
    </location>
    <ligand>
        <name>Zn(2+)</name>
        <dbReference type="ChEBI" id="CHEBI:29105"/>
        <label>2</label>
    </ligand>
</feature>
<dbReference type="GO" id="GO:0046872">
    <property type="term" value="F:metal ion binding"/>
    <property type="evidence" value="ECO:0007669"/>
    <property type="project" value="UniProtKB-KW"/>
</dbReference>
<evidence type="ECO:0000256" key="5">
    <source>
        <dbReference type="ARBA" id="ARBA00022801"/>
    </source>
</evidence>
<feature type="binding site" evidence="9">
    <location>
        <position position="39"/>
    </location>
    <ligand>
        <name>Mg(2+)</name>
        <dbReference type="ChEBI" id="CHEBI:18420"/>
    </ligand>
</feature>
<dbReference type="RefSeq" id="XP_025377186.1">
    <property type="nucleotide sequence ID" value="XM_025519601.1"/>
</dbReference>
<dbReference type="Gene3D" id="3.40.720.10">
    <property type="entry name" value="Alkaline Phosphatase, subunit A"/>
    <property type="match status" value="1"/>
</dbReference>
<keyword evidence="4 9" id="KW-0479">Metal-binding</keyword>
<organism evidence="13 14">
    <name type="scientific">Acaromyces ingoldii</name>
    <dbReference type="NCBI Taxonomy" id="215250"/>
    <lineage>
        <taxon>Eukaryota</taxon>
        <taxon>Fungi</taxon>
        <taxon>Dikarya</taxon>
        <taxon>Basidiomycota</taxon>
        <taxon>Ustilaginomycotina</taxon>
        <taxon>Exobasidiomycetes</taxon>
        <taxon>Exobasidiales</taxon>
        <taxon>Cryptobasidiaceae</taxon>
        <taxon>Acaromyces</taxon>
    </lineage>
</organism>
<feature type="binding site" evidence="9">
    <location>
        <position position="330"/>
    </location>
    <ligand>
        <name>Zn(2+)</name>
        <dbReference type="ChEBI" id="CHEBI:29105"/>
        <label>2</label>
    </ligand>
</feature>
<dbReference type="CDD" id="cd16012">
    <property type="entry name" value="ALP"/>
    <property type="match status" value="1"/>
</dbReference>
<proteinExistence type="inferred from homology"/>
<evidence type="ECO:0000313" key="13">
    <source>
        <dbReference type="EMBL" id="PWN89988.1"/>
    </source>
</evidence>
<evidence type="ECO:0000313" key="14">
    <source>
        <dbReference type="Proteomes" id="UP000245768"/>
    </source>
</evidence>
<dbReference type="STRING" id="215250.A0A316YMU8"/>
<evidence type="ECO:0000256" key="10">
    <source>
        <dbReference type="RuleBase" id="RU003946"/>
    </source>
</evidence>
<comment type="cofactor">
    <cofactor evidence="9">
        <name>Zn(2+)</name>
        <dbReference type="ChEBI" id="CHEBI:29105"/>
    </cofactor>
    <text evidence="9">Binds 2 Zn(2+) ions.</text>
</comment>
<dbReference type="EC" id="3.1.3.1" evidence="2 11"/>
<dbReference type="FunCoup" id="A0A316YMU8">
    <property type="interactions" value="106"/>
</dbReference>
<dbReference type="PRINTS" id="PR00113">
    <property type="entry name" value="ALKPHPHTASE"/>
</dbReference>
<dbReference type="SMART" id="SM00098">
    <property type="entry name" value="alkPPc"/>
    <property type="match status" value="1"/>
</dbReference>
<evidence type="ECO:0000256" key="4">
    <source>
        <dbReference type="ARBA" id="ARBA00022723"/>
    </source>
</evidence>
<comment type="cofactor">
    <cofactor evidence="9">
        <name>Mg(2+)</name>
        <dbReference type="ChEBI" id="CHEBI:18420"/>
    </cofactor>
    <text evidence="9">Binds 1 Mg(2+) ion.</text>
</comment>
<keyword evidence="12" id="KW-0732">Signal</keyword>
<feature type="binding site" evidence="9">
    <location>
        <position position="138"/>
    </location>
    <ligand>
        <name>Mg(2+)</name>
        <dbReference type="ChEBI" id="CHEBI:18420"/>
    </ligand>
</feature>
<dbReference type="OrthoDB" id="5818554at2759"/>
<dbReference type="GO" id="GO:0004035">
    <property type="term" value="F:alkaline phosphatase activity"/>
    <property type="evidence" value="ECO:0007669"/>
    <property type="project" value="UniProtKB-EC"/>
</dbReference>
<dbReference type="InParanoid" id="A0A316YMU8"/>
<evidence type="ECO:0000256" key="1">
    <source>
        <dbReference type="ARBA" id="ARBA00005984"/>
    </source>
</evidence>